<dbReference type="Proteomes" id="UP000034471">
    <property type="component" value="Unassembled WGS sequence"/>
</dbReference>
<evidence type="ECO:0000313" key="3">
    <source>
        <dbReference type="EMBL" id="KKQ37599.1"/>
    </source>
</evidence>
<gene>
    <name evidence="3" type="ORF">US54_C0030G0006</name>
</gene>
<evidence type="ECO:0000256" key="1">
    <source>
        <dbReference type="SAM" id="Coils"/>
    </source>
</evidence>
<keyword evidence="1" id="KW-0175">Coiled coil</keyword>
<proteinExistence type="predicted"/>
<dbReference type="EMBL" id="LBTJ01000030">
    <property type="protein sequence ID" value="KKQ37599.1"/>
    <property type="molecule type" value="Genomic_DNA"/>
</dbReference>
<feature type="coiled-coil region" evidence="1">
    <location>
        <begin position="82"/>
        <end position="109"/>
    </location>
</feature>
<organism evidence="3 4">
    <name type="scientific">Candidatus Roizmanbacteria bacterium GW2011_GWA2_37_7</name>
    <dbReference type="NCBI Taxonomy" id="1618481"/>
    <lineage>
        <taxon>Bacteria</taxon>
        <taxon>Candidatus Roizmaniibacteriota</taxon>
    </lineage>
</organism>
<dbReference type="AlphaFoldDB" id="A0A0G0JLM0"/>
<reference evidence="3 4" key="1">
    <citation type="journal article" date="2015" name="Nature">
        <title>rRNA introns, odd ribosomes, and small enigmatic genomes across a large radiation of phyla.</title>
        <authorList>
            <person name="Brown C.T."/>
            <person name="Hug L.A."/>
            <person name="Thomas B.C."/>
            <person name="Sharon I."/>
            <person name="Castelle C.J."/>
            <person name="Singh A."/>
            <person name="Wilkins M.J."/>
            <person name="Williams K.H."/>
            <person name="Banfield J.F."/>
        </authorList>
    </citation>
    <scope>NUCLEOTIDE SEQUENCE [LARGE SCALE GENOMIC DNA]</scope>
</reference>
<evidence type="ECO:0000256" key="2">
    <source>
        <dbReference type="SAM" id="MobiDB-lite"/>
    </source>
</evidence>
<dbReference type="STRING" id="1618481.US54_C0030G0006"/>
<evidence type="ECO:0000313" key="4">
    <source>
        <dbReference type="Proteomes" id="UP000034471"/>
    </source>
</evidence>
<comment type="caution">
    <text evidence="3">The sequence shown here is derived from an EMBL/GenBank/DDBJ whole genome shotgun (WGS) entry which is preliminary data.</text>
</comment>
<feature type="region of interest" description="Disordered" evidence="2">
    <location>
        <begin position="155"/>
        <end position="176"/>
    </location>
</feature>
<accession>A0A0G0JLM0</accession>
<sequence>MEKTVENHLLTTKMPGENERQYTAFLLYHEIKSIRKVMEAWDKLGQSSGEMMADFAQKLGKKPSRATVERWSKKYRWVLRSDLKLTEELKELDEKLKKIRQKRSYLITELFWEKLKKIQKQMNSGEPATVQEVKVLWEMHRTEFGESIGKHQIVGGIDESEQKPLTPEEEELSKEMTKLEMEFNRKQLENKKDDDSA</sequence>
<name>A0A0G0JLM0_9BACT</name>
<protein>
    <submittedName>
        <fullName evidence="3">Uncharacterized protein</fullName>
    </submittedName>
</protein>